<dbReference type="Proteomes" id="UP000249497">
    <property type="component" value="Unassembled WGS sequence"/>
</dbReference>
<sequence length="78" mass="8722">MIGSGLPKSLYSIRRLHAIVVVAVRATGHGHRGSEPSEKTSGYIRLTLPEIQRTEIRNRIFTGREHGLNHGFEVDESE</sequence>
<keyword evidence="2" id="KW-1185">Reference proteome</keyword>
<name>A0A8T8WPU8_ASPJA</name>
<dbReference type="RefSeq" id="XP_025523587.1">
    <property type="nucleotide sequence ID" value="XM_025666792.1"/>
</dbReference>
<organism evidence="1 2">
    <name type="scientific">Aspergillus japonicus CBS 114.51</name>
    <dbReference type="NCBI Taxonomy" id="1448312"/>
    <lineage>
        <taxon>Eukaryota</taxon>
        <taxon>Fungi</taxon>
        <taxon>Dikarya</taxon>
        <taxon>Ascomycota</taxon>
        <taxon>Pezizomycotina</taxon>
        <taxon>Eurotiomycetes</taxon>
        <taxon>Eurotiomycetidae</taxon>
        <taxon>Eurotiales</taxon>
        <taxon>Aspergillaceae</taxon>
        <taxon>Aspergillus</taxon>
        <taxon>Aspergillus subgen. Circumdati</taxon>
    </lineage>
</organism>
<dbReference type="EMBL" id="KZ824838">
    <property type="protein sequence ID" value="RAH77693.1"/>
    <property type="molecule type" value="Genomic_DNA"/>
</dbReference>
<reference evidence="1 2" key="1">
    <citation type="submission" date="2018-02" db="EMBL/GenBank/DDBJ databases">
        <title>The genomes of Aspergillus section Nigri reveals drivers in fungal speciation.</title>
        <authorList>
            <consortium name="DOE Joint Genome Institute"/>
            <person name="Vesth T.C."/>
            <person name="Nybo J."/>
            <person name="Theobald S."/>
            <person name="Brandl J."/>
            <person name="Frisvad J.C."/>
            <person name="Nielsen K.F."/>
            <person name="Lyhne E.K."/>
            <person name="Kogle M.E."/>
            <person name="Kuo A."/>
            <person name="Riley R."/>
            <person name="Clum A."/>
            <person name="Nolan M."/>
            <person name="Lipzen A."/>
            <person name="Salamov A."/>
            <person name="Henrissat B."/>
            <person name="Wiebenga A."/>
            <person name="De vries R.P."/>
            <person name="Grigoriev I.V."/>
            <person name="Mortensen U.H."/>
            <person name="Andersen M.R."/>
            <person name="Baker S.E."/>
        </authorList>
    </citation>
    <scope>NUCLEOTIDE SEQUENCE [LARGE SCALE GENOMIC DNA]</scope>
    <source>
        <strain evidence="1 2">CBS 114.51</strain>
    </source>
</reference>
<gene>
    <name evidence="1" type="ORF">BO86DRAFT_206816</name>
</gene>
<dbReference type="GeneID" id="37170484"/>
<evidence type="ECO:0000313" key="2">
    <source>
        <dbReference type="Proteomes" id="UP000249497"/>
    </source>
</evidence>
<dbReference type="AlphaFoldDB" id="A0A8T8WPU8"/>
<proteinExistence type="predicted"/>
<evidence type="ECO:0000313" key="1">
    <source>
        <dbReference type="EMBL" id="RAH77693.1"/>
    </source>
</evidence>
<accession>A0A8T8WPU8</accession>
<protein>
    <submittedName>
        <fullName evidence="1">Uncharacterized protein</fullName>
    </submittedName>
</protein>